<proteinExistence type="predicted"/>
<reference evidence="1" key="1">
    <citation type="submission" date="2022-12" db="EMBL/GenBank/DDBJ databases">
        <authorList>
            <person name="Alioto T."/>
            <person name="Alioto T."/>
            <person name="Gomez Garrido J."/>
        </authorList>
    </citation>
    <scope>NUCLEOTIDE SEQUENCE</scope>
</reference>
<evidence type="ECO:0000313" key="2">
    <source>
        <dbReference type="Proteomes" id="UP001178461"/>
    </source>
</evidence>
<sequence>MSVLYVYIAPSHASPGFPNVGFTIREIVFNLFCKGLHCPKGSILQSGATSKSCFVTVGPGSDFHQLWLVFQLWHPLGSDSLLTVSNALVKLSIDFYNTLYVGLPLKTVWKLQSRNSIIDLAGLHMLLSGNLMQDL</sequence>
<dbReference type="AlphaFoldDB" id="A0AA35KME2"/>
<gene>
    <name evidence="1" type="ORF">PODLI_1B040473</name>
</gene>
<evidence type="ECO:0000313" key="1">
    <source>
        <dbReference type="EMBL" id="CAI5779628.1"/>
    </source>
</evidence>
<organism evidence="1 2">
    <name type="scientific">Podarcis lilfordi</name>
    <name type="common">Lilford's wall lizard</name>
    <dbReference type="NCBI Taxonomy" id="74358"/>
    <lineage>
        <taxon>Eukaryota</taxon>
        <taxon>Metazoa</taxon>
        <taxon>Chordata</taxon>
        <taxon>Craniata</taxon>
        <taxon>Vertebrata</taxon>
        <taxon>Euteleostomi</taxon>
        <taxon>Lepidosauria</taxon>
        <taxon>Squamata</taxon>
        <taxon>Bifurcata</taxon>
        <taxon>Unidentata</taxon>
        <taxon>Episquamata</taxon>
        <taxon>Laterata</taxon>
        <taxon>Lacertibaenia</taxon>
        <taxon>Lacertidae</taxon>
        <taxon>Podarcis</taxon>
    </lineage>
</organism>
<keyword evidence="2" id="KW-1185">Reference proteome</keyword>
<accession>A0AA35KME2</accession>
<dbReference type="EMBL" id="OX395132">
    <property type="protein sequence ID" value="CAI5779628.1"/>
    <property type="molecule type" value="Genomic_DNA"/>
</dbReference>
<protein>
    <submittedName>
        <fullName evidence="1">Uncharacterized protein</fullName>
    </submittedName>
</protein>
<dbReference type="Proteomes" id="UP001178461">
    <property type="component" value="Chromosome 7"/>
</dbReference>
<name>A0AA35KME2_9SAUR</name>